<evidence type="ECO:0000313" key="2">
    <source>
        <dbReference type="Proteomes" id="UP000036367"/>
    </source>
</evidence>
<keyword evidence="2" id="KW-1185">Reference proteome</keyword>
<protein>
    <submittedName>
        <fullName evidence="1">Uncharacterized protein</fullName>
    </submittedName>
</protein>
<dbReference type="AlphaFoldDB" id="A0A0J1B419"/>
<name>A0A0J1B419_RHOIS</name>
<sequence>MLSNVNGYWGTHWGDACYDRLAQRMRAELVSVTLANSN</sequence>
<dbReference type="PATRIC" id="fig|595434.4.peg.6000"/>
<reference evidence="1" key="1">
    <citation type="submission" date="2015-05" db="EMBL/GenBank/DDBJ databases">
        <title>Permanent draft genome of Rhodopirellula islandicus K833.</title>
        <authorList>
            <person name="Kizina J."/>
            <person name="Richter M."/>
            <person name="Glockner F.O."/>
            <person name="Harder J."/>
        </authorList>
    </citation>
    <scope>NUCLEOTIDE SEQUENCE [LARGE SCALE GENOMIC DNA]</scope>
    <source>
        <strain evidence="1">K833</strain>
    </source>
</reference>
<dbReference type="EMBL" id="LECT01000052">
    <property type="protein sequence ID" value="KLU01595.1"/>
    <property type="molecule type" value="Genomic_DNA"/>
</dbReference>
<accession>A0A0J1B419</accession>
<gene>
    <name evidence="1" type="ORF">RISK_006311</name>
</gene>
<comment type="caution">
    <text evidence="1">The sequence shown here is derived from an EMBL/GenBank/DDBJ whole genome shotgun (WGS) entry which is preliminary data.</text>
</comment>
<evidence type="ECO:0000313" key="1">
    <source>
        <dbReference type="EMBL" id="KLU01595.1"/>
    </source>
</evidence>
<organism evidence="1 2">
    <name type="scientific">Rhodopirellula islandica</name>
    <dbReference type="NCBI Taxonomy" id="595434"/>
    <lineage>
        <taxon>Bacteria</taxon>
        <taxon>Pseudomonadati</taxon>
        <taxon>Planctomycetota</taxon>
        <taxon>Planctomycetia</taxon>
        <taxon>Pirellulales</taxon>
        <taxon>Pirellulaceae</taxon>
        <taxon>Rhodopirellula</taxon>
    </lineage>
</organism>
<dbReference type="STRING" id="595434.RISK_006311"/>
<proteinExistence type="predicted"/>
<dbReference type="Proteomes" id="UP000036367">
    <property type="component" value="Unassembled WGS sequence"/>
</dbReference>